<dbReference type="InterPro" id="IPR001647">
    <property type="entry name" value="HTH_TetR"/>
</dbReference>
<dbReference type="PROSITE" id="PS50977">
    <property type="entry name" value="HTH_TETR_2"/>
    <property type="match status" value="1"/>
</dbReference>
<dbReference type="EMBL" id="CP022753">
    <property type="protein sequence ID" value="ASU81781.1"/>
    <property type="molecule type" value="Genomic_DNA"/>
</dbReference>
<dbReference type="GO" id="GO:0000976">
    <property type="term" value="F:transcription cis-regulatory region binding"/>
    <property type="evidence" value="ECO:0007669"/>
    <property type="project" value="TreeGrafter"/>
</dbReference>
<dbReference type="Pfam" id="PF16859">
    <property type="entry name" value="TetR_C_11"/>
    <property type="match status" value="1"/>
</dbReference>
<organism evidence="6 7">
    <name type="scientific">Nocardiopsis gilva YIM 90087</name>
    <dbReference type="NCBI Taxonomy" id="1235441"/>
    <lineage>
        <taxon>Bacteria</taxon>
        <taxon>Bacillati</taxon>
        <taxon>Actinomycetota</taxon>
        <taxon>Actinomycetes</taxon>
        <taxon>Streptosporangiales</taxon>
        <taxon>Nocardiopsidaceae</taxon>
        <taxon>Nocardiopsis</taxon>
    </lineage>
</organism>
<dbReference type="AlphaFoldDB" id="A0A223S0Y8"/>
<keyword evidence="1" id="KW-0805">Transcription regulation</keyword>
<evidence type="ECO:0000259" key="5">
    <source>
        <dbReference type="PROSITE" id="PS50977"/>
    </source>
</evidence>
<keyword evidence="7" id="KW-1185">Reference proteome</keyword>
<feature type="domain" description="HTH tetR-type" evidence="5">
    <location>
        <begin position="15"/>
        <end position="75"/>
    </location>
</feature>
<evidence type="ECO:0000256" key="2">
    <source>
        <dbReference type="ARBA" id="ARBA00023125"/>
    </source>
</evidence>
<dbReference type="InterPro" id="IPR036271">
    <property type="entry name" value="Tet_transcr_reg_TetR-rel_C_sf"/>
</dbReference>
<evidence type="ECO:0000256" key="3">
    <source>
        <dbReference type="ARBA" id="ARBA00023163"/>
    </source>
</evidence>
<evidence type="ECO:0000256" key="4">
    <source>
        <dbReference type="PROSITE-ProRule" id="PRU00335"/>
    </source>
</evidence>
<dbReference type="InterPro" id="IPR011075">
    <property type="entry name" value="TetR_C"/>
</dbReference>
<keyword evidence="3" id="KW-0804">Transcription</keyword>
<gene>
    <name evidence="6" type="ORF">CDO52_02335</name>
</gene>
<keyword evidence="2 4" id="KW-0238">DNA-binding</keyword>
<dbReference type="RefSeq" id="WP_017621704.1">
    <property type="nucleotide sequence ID" value="NZ_ANBG01000436.1"/>
</dbReference>
<dbReference type="Gene3D" id="1.10.10.60">
    <property type="entry name" value="Homeodomain-like"/>
    <property type="match status" value="1"/>
</dbReference>
<dbReference type="GO" id="GO:0003700">
    <property type="term" value="F:DNA-binding transcription factor activity"/>
    <property type="evidence" value="ECO:0007669"/>
    <property type="project" value="TreeGrafter"/>
</dbReference>
<evidence type="ECO:0000256" key="1">
    <source>
        <dbReference type="ARBA" id="ARBA00023015"/>
    </source>
</evidence>
<name>A0A223S0Y8_9ACTN</name>
<accession>A0A223S0Y8</accession>
<dbReference type="SUPFAM" id="SSF48498">
    <property type="entry name" value="Tetracyclin repressor-like, C-terminal domain"/>
    <property type="match status" value="1"/>
</dbReference>
<dbReference type="PANTHER" id="PTHR30055:SF148">
    <property type="entry name" value="TETR-FAMILY TRANSCRIPTIONAL REGULATOR"/>
    <property type="match status" value="1"/>
</dbReference>
<dbReference type="PANTHER" id="PTHR30055">
    <property type="entry name" value="HTH-TYPE TRANSCRIPTIONAL REGULATOR RUTR"/>
    <property type="match status" value="1"/>
</dbReference>
<sequence length="199" mass="21274">MPRANQPRGSALLRESVTATIRCAVFEELAETGCARMSMDAVARRAGVGKAALYRRWSSKDQMLIDLVSTAARDELPAPADTGSLRGDVASLVAESVGILDRPQIRRILLDLLAEAGHNPALSEAMRTAIDVPLHATVDAILDRAVTRGELSPDLDRTLAADLLGAPLFFRLLTANGPVDEGYRARLTQSLLAALVVAH</sequence>
<feature type="DNA-binding region" description="H-T-H motif" evidence="4">
    <location>
        <begin position="38"/>
        <end position="57"/>
    </location>
</feature>
<dbReference type="Gene3D" id="1.10.357.10">
    <property type="entry name" value="Tetracycline Repressor, domain 2"/>
    <property type="match status" value="1"/>
</dbReference>
<evidence type="ECO:0000313" key="7">
    <source>
        <dbReference type="Proteomes" id="UP000215005"/>
    </source>
</evidence>
<dbReference type="KEGG" id="ngv:CDO52_02335"/>
<reference evidence="6 7" key="1">
    <citation type="submission" date="2017-08" db="EMBL/GenBank/DDBJ databases">
        <title>The complete genome sequence of Nocardiopsis gilva YIM 90087.</title>
        <authorList>
            <person name="Yin M."/>
            <person name="Tang S."/>
        </authorList>
    </citation>
    <scope>NUCLEOTIDE SEQUENCE [LARGE SCALE GENOMIC DNA]</scope>
    <source>
        <strain evidence="6 7">YIM 90087</strain>
    </source>
</reference>
<dbReference type="InterPro" id="IPR009057">
    <property type="entry name" value="Homeodomain-like_sf"/>
</dbReference>
<evidence type="ECO:0000313" key="6">
    <source>
        <dbReference type="EMBL" id="ASU81781.1"/>
    </source>
</evidence>
<proteinExistence type="predicted"/>
<protein>
    <submittedName>
        <fullName evidence="6">TetR family transcriptional regulator</fullName>
    </submittedName>
</protein>
<dbReference type="Pfam" id="PF00440">
    <property type="entry name" value="TetR_N"/>
    <property type="match status" value="1"/>
</dbReference>
<dbReference type="Proteomes" id="UP000215005">
    <property type="component" value="Chromosome"/>
</dbReference>
<dbReference type="SUPFAM" id="SSF46689">
    <property type="entry name" value="Homeodomain-like"/>
    <property type="match status" value="1"/>
</dbReference>
<dbReference type="InterPro" id="IPR050109">
    <property type="entry name" value="HTH-type_TetR-like_transc_reg"/>
</dbReference>